<proteinExistence type="predicted"/>
<keyword evidence="2" id="KW-1185">Reference proteome</keyword>
<organism evidence="1 2">
    <name type="scientific">[Brevibacterium] flavum</name>
    <dbReference type="NCBI Taxonomy" id="92706"/>
    <lineage>
        <taxon>Bacteria</taxon>
        <taxon>Bacillati</taxon>
        <taxon>Actinomycetota</taxon>
        <taxon>Actinomycetes</taxon>
        <taxon>Mycobacteriales</taxon>
        <taxon>Corynebacteriaceae</taxon>
        <taxon>Corynebacterium</taxon>
    </lineage>
</organism>
<dbReference type="HOGENOM" id="CLU_004188_0_0_11"/>
<name>A0A0F6WRM2_9CORY</name>
<dbReference type="EMBL" id="CP011309">
    <property type="protein sequence ID" value="AKF28448.1"/>
    <property type="molecule type" value="Genomic_DNA"/>
</dbReference>
<reference evidence="1 2" key="1">
    <citation type="submission" date="2015-04" db="EMBL/GenBank/DDBJ databases">
        <title>Complete Genome Sequence of Brevibacterium flavum ATCC 15168.</title>
        <authorList>
            <person name="Ahn J."/>
            <person name="Park G."/>
            <person name="Jeon W."/>
            <person name="Jang Y."/>
            <person name="Jang M."/>
            <person name="Lee H."/>
            <person name="Lee H."/>
        </authorList>
    </citation>
    <scope>NUCLEOTIDE SEQUENCE [LARGE SCALE GENOMIC DNA]</scope>
    <source>
        <strain evidence="1 2">ATCC 15168</strain>
    </source>
</reference>
<gene>
    <name evidence="1" type="ORF">YH66_13430</name>
</gene>
<accession>A0A0F6WRM2</accession>
<dbReference type="RefSeq" id="WP_034983190.1">
    <property type="nucleotide sequence ID" value="NZ_CP011309.1"/>
</dbReference>
<evidence type="ECO:0000313" key="1">
    <source>
        <dbReference type="EMBL" id="AKF28448.1"/>
    </source>
</evidence>
<dbReference type="Proteomes" id="UP000034037">
    <property type="component" value="Chromosome"/>
</dbReference>
<sequence length="1473" mass="163273">MVVEKLQALGTPDADSVTLSAVSFVAGGRKMVRLVPEALLAAETVMQTTLGFLAQDAQPVARVQPRALGFPAWPIITDPDNARFALNLVSDLEWARKHASSSAKKVRDRFDDRVGDLTRSAPHFVPTLLEELARIFIAVRNYDVARKYFNRAREVERSYGISIDPARHEAALLEFALSGVVGPKELTRAAKDTPEFFEDPARAFDAIVRINVNSLRAGQPLYPGVLRDLRKLGTLAGLSSTEADARFFDSMIEFRSIIYAPAGFWKTAQASLAFWLRDNPGRAGILLQNRPIEFSMEQWLEFLEDAGVWQNLLSDEDALITWVRARLAEKDRKSRSFSPRMLAAIELLGTKLAGTQIEIDILEFPLEYLDALCAAGVTWTEVGFYPQWQWDNWVAQEQHSRDLESIASDPVLSKCAALRLDAKFIQANLDLLCEVSGARNLLAQYLDSIADLVINAQGSLTELSWIFEERLKDLGIPLLVEVNPAAMDKILSYDPAAALTWSIRAGTFAELTWQVFEESVSRLKELSPESKIKLLGTFPDLVVNCGKYFELIDAHNVRTRGELPDEVEERLATAYSIDDDVAFCSYSSGPPLVYWNGDTVEVSTADLSVTFRGNDQMSFPYAGGRLTAAGLVTVGSLDLKTYCGGLVCSLHDDRIFRFDRERTAQWLSEEQRFSDPIDVHEVVDALGVADLGVNLDNPSEIQPSIFPVFPETKGSLAGNINGKHVRIISRHDEIHQVVTPLGVFESPAKFKQVLARPGGGYWLTDWKQLRDASSDLCLSIYGGNLVYMLDGIDHLHHLRPRDEAASVKMRNCNVASAQVLLGAVEPNMERKVAGQSILSGSYPSDVEQVDAEPGTSVWSAAADFLDSEDPVLVSAVVNMAEDAVALGRMWDSLRESLVTPVKEPIEPVIEDFEPETSILLMDLIGVRMHKSRRSVLDFFGHVKEILENPGEQATGLLYGQFSALSIMGSERELLGRIAAPKLNPLSIRPIIGIFRELVSMGILCGKWRIVSVRCDKRLWKQGDWVEGSFAISGEVGRRVFSGSLLTQDDIQEVAGVPVYENMGGQISAAEFLSALTALEKRLDSGVVPDISDGVSQLLSGTTLPEEACIYLAGGPVLFRGSPDSPASIAHRDALGLKLGEFRAARQRLISVRPDLMSEMIVASVPENPAEIAAGLDYPAMAAVWRSRTNDAGHRITKQERTALERAVDSRDSAEVEKILRPLIFEDDFYRARYEFVAPLLTLAALRRSDDPIRPFIAEQFDRLRDHIDQWSVDQDFVQSISICELGAEFSVIKDDREVHALRVLSEGHLDGLIADLRTTYESPPGHPFDPMVSAPEVVESVMSSLNVPQDAARYFLQVLTLTTPSDALVREWNAWQKKEIDQAAAPLTELGVLEVGKRPGAGRTRFLPGGWLDSIVSEKGMEVWKAPLYLLWEDARMRPVVKSCPPLVPMPQLFSRAWERYKSGDVPQFEELK</sequence>
<dbReference type="PATRIC" id="fig|92706.3.peg.2813"/>
<evidence type="ECO:0008006" key="3">
    <source>
        <dbReference type="Google" id="ProtNLM"/>
    </source>
</evidence>
<protein>
    <recommendedName>
        <fullName evidence="3">DNA-binding protein</fullName>
    </recommendedName>
</protein>
<evidence type="ECO:0000313" key="2">
    <source>
        <dbReference type="Proteomes" id="UP000034037"/>
    </source>
</evidence>